<proteinExistence type="predicted"/>
<protein>
    <submittedName>
        <fullName evidence="1">Uncharacterized protein</fullName>
    </submittedName>
</protein>
<reference evidence="2" key="1">
    <citation type="submission" date="2017-09" db="EMBL/GenBank/DDBJ databases">
        <authorList>
            <person name="Varghese N."/>
            <person name="Submissions S."/>
        </authorList>
    </citation>
    <scope>NUCLEOTIDE SEQUENCE [LARGE SCALE GENOMIC DNA]</scope>
    <source>
        <strain evidence="2">C7</strain>
    </source>
</reference>
<evidence type="ECO:0000313" key="2">
    <source>
        <dbReference type="Proteomes" id="UP000220034"/>
    </source>
</evidence>
<keyword evidence="2" id="KW-1185">Reference proteome</keyword>
<dbReference type="Proteomes" id="UP000220034">
    <property type="component" value="Unassembled WGS sequence"/>
</dbReference>
<organism evidence="1 2">
    <name type="scientific">Pontivivens marinum</name>
    <dbReference type="NCBI Taxonomy" id="1690039"/>
    <lineage>
        <taxon>Bacteria</taxon>
        <taxon>Pseudomonadati</taxon>
        <taxon>Pseudomonadota</taxon>
        <taxon>Alphaproteobacteria</taxon>
        <taxon>Rhodobacterales</taxon>
        <taxon>Paracoccaceae</taxon>
        <taxon>Pontivivens</taxon>
    </lineage>
</organism>
<dbReference type="AlphaFoldDB" id="A0A2C9CP19"/>
<dbReference type="EMBL" id="OCTN01000001">
    <property type="protein sequence ID" value="SOH92972.1"/>
    <property type="molecule type" value="Genomic_DNA"/>
</dbReference>
<dbReference type="OrthoDB" id="281270at2"/>
<sequence length="103" mass="11288">MSVLDDPRESSLRGMWADMVARRMPRASARRGWSVDSPECFARILLDAAGRQPWRGAVEAPIWGAASIEVLEDATALGEAVMEGSADFAALNRLSAQMRKKLQ</sequence>
<accession>A0A2C9CP19</accession>
<name>A0A2C9CP19_9RHOB</name>
<evidence type="ECO:0000313" key="1">
    <source>
        <dbReference type="EMBL" id="SOH92972.1"/>
    </source>
</evidence>
<gene>
    <name evidence="1" type="ORF">SAMN06273572_101826</name>
</gene>
<dbReference type="RefSeq" id="WP_097928515.1">
    <property type="nucleotide sequence ID" value="NZ_OCTN01000001.1"/>
</dbReference>